<keyword evidence="6" id="KW-1185">Reference proteome</keyword>
<accession>A0ABS5XHC3</accession>
<evidence type="ECO:0000259" key="4">
    <source>
        <dbReference type="PROSITE" id="PS50995"/>
    </source>
</evidence>
<dbReference type="RefSeq" id="WP_036993564.1">
    <property type="nucleotide sequence ID" value="NZ_JAGTIS010000006.1"/>
</dbReference>
<evidence type="ECO:0000256" key="2">
    <source>
        <dbReference type="ARBA" id="ARBA00023125"/>
    </source>
</evidence>
<gene>
    <name evidence="5" type="ORF">J7302_13355</name>
</gene>
<dbReference type="Gene3D" id="1.10.10.10">
    <property type="entry name" value="Winged helix-like DNA-binding domain superfamily/Winged helix DNA-binding domain"/>
    <property type="match status" value="1"/>
</dbReference>
<name>A0ABS5XHC3_9GAMM</name>
<evidence type="ECO:0000313" key="6">
    <source>
        <dbReference type="Proteomes" id="UP001519667"/>
    </source>
</evidence>
<dbReference type="PRINTS" id="PR00598">
    <property type="entry name" value="HTHMARR"/>
</dbReference>
<dbReference type="Pfam" id="PF01047">
    <property type="entry name" value="MarR"/>
    <property type="match status" value="1"/>
</dbReference>
<organism evidence="5 6">
    <name type="scientific">Metapseudomonas boanensis</name>
    <dbReference type="NCBI Taxonomy" id="2822138"/>
    <lineage>
        <taxon>Bacteria</taxon>
        <taxon>Pseudomonadati</taxon>
        <taxon>Pseudomonadota</taxon>
        <taxon>Gammaproteobacteria</taxon>
        <taxon>Pseudomonadales</taxon>
        <taxon>Pseudomonadaceae</taxon>
        <taxon>Metapseudomonas</taxon>
    </lineage>
</organism>
<protein>
    <submittedName>
        <fullName evidence="5">MarR family transcriptional regulator</fullName>
    </submittedName>
</protein>
<dbReference type="SMART" id="SM00347">
    <property type="entry name" value="HTH_MARR"/>
    <property type="match status" value="1"/>
</dbReference>
<sequence length="141" mass="16079">MNPDLSSLGFLIADVAKLIRRSFERHLQGKSLTLSQTRALLYVAKHQGCRQVELADMLEIKPITLARLIDQLEQSDLVERRRDPGDRRAYRLFLRPKAGAELSTIAHVAEVTRQEALRNFSEDEARTLISALQHMRTNLTS</sequence>
<dbReference type="PANTHER" id="PTHR42756:SF1">
    <property type="entry name" value="TRANSCRIPTIONAL REPRESSOR OF EMRAB OPERON"/>
    <property type="match status" value="1"/>
</dbReference>
<proteinExistence type="predicted"/>
<evidence type="ECO:0000256" key="1">
    <source>
        <dbReference type="ARBA" id="ARBA00023015"/>
    </source>
</evidence>
<dbReference type="PROSITE" id="PS50995">
    <property type="entry name" value="HTH_MARR_2"/>
    <property type="match status" value="1"/>
</dbReference>
<evidence type="ECO:0000256" key="3">
    <source>
        <dbReference type="ARBA" id="ARBA00023163"/>
    </source>
</evidence>
<evidence type="ECO:0000313" key="5">
    <source>
        <dbReference type="EMBL" id="MBT8767094.1"/>
    </source>
</evidence>
<dbReference type="InterPro" id="IPR000835">
    <property type="entry name" value="HTH_MarR-typ"/>
</dbReference>
<dbReference type="InterPro" id="IPR036388">
    <property type="entry name" value="WH-like_DNA-bd_sf"/>
</dbReference>
<dbReference type="Proteomes" id="UP001519667">
    <property type="component" value="Unassembled WGS sequence"/>
</dbReference>
<dbReference type="SUPFAM" id="SSF46785">
    <property type="entry name" value="Winged helix' DNA-binding domain"/>
    <property type="match status" value="1"/>
</dbReference>
<keyword evidence="2" id="KW-0238">DNA-binding</keyword>
<comment type="caution">
    <text evidence="5">The sequence shown here is derived from an EMBL/GenBank/DDBJ whole genome shotgun (WGS) entry which is preliminary data.</text>
</comment>
<keyword evidence="1" id="KW-0805">Transcription regulation</keyword>
<reference evidence="5 6" key="1">
    <citation type="submission" date="2021-04" db="EMBL/GenBank/DDBJ databases">
        <title>Pseudomonas boanensis sp. nov., a bacterium isolated from river water used for household purposes in Boane District, Mozambique.</title>
        <authorList>
            <person name="Nicklasson M."/>
            <person name="Martin-Rodriguez A.J."/>
            <person name="Thorell K."/>
            <person name="Neves L."/>
            <person name="Mussagy A."/>
            <person name="Rydberg H.A."/>
            <person name="Hernroth B."/>
            <person name="Svensson-Stadler L."/>
            <person name="Sjoling A."/>
        </authorList>
    </citation>
    <scope>NUCLEOTIDE SEQUENCE [LARGE SCALE GENOMIC DNA]</scope>
    <source>
        <strain evidence="5 6">DB1</strain>
    </source>
</reference>
<dbReference type="PANTHER" id="PTHR42756">
    <property type="entry name" value="TRANSCRIPTIONAL REGULATOR, MARR"/>
    <property type="match status" value="1"/>
</dbReference>
<keyword evidence="3" id="KW-0804">Transcription</keyword>
<dbReference type="EMBL" id="JAGTIS010000006">
    <property type="protein sequence ID" value="MBT8767094.1"/>
    <property type="molecule type" value="Genomic_DNA"/>
</dbReference>
<dbReference type="InterPro" id="IPR036390">
    <property type="entry name" value="WH_DNA-bd_sf"/>
</dbReference>
<feature type="domain" description="HTH marR-type" evidence="4">
    <location>
        <begin position="5"/>
        <end position="137"/>
    </location>
</feature>